<evidence type="ECO:0000256" key="4">
    <source>
        <dbReference type="ARBA" id="ARBA00022989"/>
    </source>
</evidence>
<proteinExistence type="predicted"/>
<evidence type="ECO:0000313" key="8">
    <source>
        <dbReference type="Proteomes" id="UP001050691"/>
    </source>
</evidence>
<dbReference type="Proteomes" id="UP001050691">
    <property type="component" value="Unassembled WGS sequence"/>
</dbReference>
<dbReference type="PANTHER" id="PTHR43791:SF70">
    <property type="entry name" value="MAJOR FACILITATOR SUPERFAMILY (MFS) PROFILE DOMAIN-CONTAINING PROTEIN"/>
    <property type="match status" value="1"/>
</dbReference>
<keyword evidence="2" id="KW-0813">Transport</keyword>
<evidence type="ECO:0000256" key="2">
    <source>
        <dbReference type="ARBA" id="ARBA00022448"/>
    </source>
</evidence>
<protein>
    <recommendedName>
        <fullName evidence="9">Allantoate permease</fullName>
    </recommendedName>
</protein>
<sequence length="458" mass="51123">MASEANFFQNEKLQDEKFDADKHVIASSVESSGDADVGYDLFMKSEYTTFDVAEEAVLNRKVLWKIDLRVLPIICIVYCLQSMDKSAISYSNLFGFQPSLHLVGQQLNFAGAMVNRFILGCLEAAITPAFILMTGMCLRTTVSPVDMVFLSIMGWDNWFTDRLRGRTYQWNSPKMDYLVLGGITALFSLVVLAFLPDSPVRAVFFTDEERIISIKRVAANKTGIENKHFKWYQVEMALKDPKTYILFVLSLSAQIPNNIIGSFSTQIIQSMGFDVLQTTILGIPSSAIQGAGLVIAGYLASRVKNSRVIIMTVGNVSCIIAAACMAYLPLDNKWGRLVAFWFTGMQSIGFALGLSMVSINMGGCKFLILLYVILRCPSFEFAFEDTKKAFTPPHFEDVIKTAAGLVLGAYMIWENRRRDSIQRSVGPAFDEHEGQRLSLLDKTEFVSRGRVSNAMKIL</sequence>
<dbReference type="GO" id="GO:0022857">
    <property type="term" value="F:transmembrane transporter activity"/>
    <property type="evidence" value="ECO:0007669"/>
    <property type="project" value="InterPro"/>
</dbReference>
<evidence type="ECO:0000256" key="3">
    <source>
        <dbReference type="ARBA" id="ARBA00022692"/>
    </source>
</evidence>
<dbReference type="EMBL" id="BPWL01000007">
    <property type="protein sequence ID" value="GJJ11808.1"/>
    <property type="molecule type" value="Genomic_DNA"/>
</dbReference>
<gene>
    <name evidence="7" type="ORF">Clacol_006046</name>
</gene>
<evidence type="ECO:0000256" key="1">
    <source>
        <dbReference type="ARBA" id="ARBA00004141"/>
    </source>
</evidence>
<keyword evidence="5 6" id="KW-0472">Membrane</keyword>
<evidence type="ECO:0000256" key="6">
    <source>
        <dbReference type="SAM" id="Phobius"/>
    </source>
</evidence>
<keyword evidence="4 6" id="KW-1133">Transmembrane helix</keyword>
<dbReference type="AlphaFoldDB" id="A0AAV5AE68"/>
<dbReference type="Pfam" id="PF07690">
    <property type="entry name" value="MFS_1"/>
    <property type="match status" value="1"/>
</dbReference>
<evidence type="ECO:0000256" key="5">
    <source>
        <dbReference type="ARBA" id="ARBA00023136"/>
    </source>
</evidence>
<dbReference type="InterPro" id="IPR036259">
    <property type="entry name" value="MFS_trans_sf"/>
</dbReference>
<feature type="transmembrane region" description="Helical" evidence="6">
    <location>
        <begin position="280"/>
        <end position="301"/>
    </location>
</feature>
<keyword evidence="8" id="KW-1185">Reference proteome</keyword>
<comment type="subcellular location">
    <subcellularLocation>
        <location evidence="1">Membrane</location>
        <topology evidence="1">Multi-pass membrane protein</topology>
    </subcellularLocation>
</comment>
<evidence type="ECO:0008006" key="9">
    <source>
        <dbReference type="Google" id="ProtNLM"/>
    </source>
</evidence>
<reference evidence="7" key="1">
    <citation type="submission" date="2021-10" db="EMBL/GenBank/DDBJ databases">
        <title>De novo Genome Assembly of Clathrus columnatus (Basidiomycota, Fungi) Using Illumina and Nanopore Sequence Data.</title>
        <authorList>
            <person name="Ogiso-Tanaka E."/>
            <person name="Itagaki H."/>
            <person name="Hosoya T."/>
            <person name="Hosaka K."/>
        </authorList>
    </citation>
    <scope>NUCLEOTIDE SEQUENCE</scope>
    <source>
        <strain evidence="7">MO-923</strain>
    </source>
</reference>
<dbReference type="InterPro" id="IPR011701">
    <property type="entry name" value="MFS"/>
</dbReference>
<name>A0AAV5AE68_9AGAM</name>
<dbReference type="Gene3D" id="1.20.1250.20">
    <property type="entry name" value="MFS general substrate transporter like domains"/>
    <property type="match status" value="1"/>
</dbReference>
<dbReference type="PANTHER" id="PTHR43791">
    <property type="entry name" value="PERMEASE-RELATED"/>
    <property type="match status" value="1"/>
</dbReference>
<organism evidence="7 8">
    <name type="scientific">Clathrus columnatus</name>
    <dbReference type="NCBI Taxonomy" id="1419009"/>
    <lineage>
        <taxon>Eukaryota</taxon>
        <taxon>Fungi</taxon>
        <taxon>Dikarya</taxon>
        <taxon>Basidiomycota</taxon>
        <taxon>Agaricomycotina</taxon>
        <taxon>Agaricomycetes</taxon>
        <taxon>Phallomycetidae</taxon>
        <taxon>Phallales</taxon>
        <taxon>Clathraceae</taxon>
        <taxon>Clathrus</taxon>
    </lineage>
</organism>
<feature type="transmembrane region" description="Helical" evidence="6">
    <location>
        <begin position="308"/>
        <end position="328"/>
    </location>
</feature>
<accession>A0AAV5AE68</accession>
<evidence type="ECO:0000313" key="7">
    <source>
        <dbReference type="EMBL" id="GJJ11808.1"/>
    </source>
</evidence>
<feature type="transmembrane region" description="Helical" evidence="6">
    <location>
        <begin position="177"/>
        <end position="195"/>
    </location>
</feature>
<dbReference type="SUPFAM" id="SSF103473">
    <property type="entry name" value="MFS general substrate transporter"/>
    <property type="match status" value="1"/>
</dbReference>
<comment type="caution">
    <text evidence="7">The sequence shown here is derived from an EMBL/GenBank/DDBJ whole genome shotgun (WGS) entry which is preliminary data.</text>
</comment>
<dbReference type="GO" id="GO:0016020">
    <property type="term" value="C:membrane"/>
    <property type="evidence" value="ECO:0007669"/>
    <property type="project" value="UniProtKB-SubCell"/>
</dbReference>
<keyword evidence="3 6" id="KW-0812">Transmembrane</keyword>